<evidence type="ECO:0000256" key="12">
    <source>
        <dbReference type="ARBA" id="ARBA00048207"/>
    </source>
</evidence>
<keyword evidence="5" id="KW-0963">Cytoplasm</keyword>
<keyword evidence="4" id="KW-1003">Cell membrane</keyword>
<dbReference type="EMBL" id="VZSG01000582">
    <property type="protein sequence ID" value="NWX89990.1"/>
    <property type="molecule type" value="Genomic_DNA"/>
</dbReference>
<comment type="subcellular location">
    <subcellularLocation>
        <location evidence="1">Apical cell membrane</location>
    </subcellularLocation>
    <subcellularLocation>
        <location evidence="2">Cytoplasm</location>
        <location evidence="2">Cytosol</location>
    </subcellularLocation>
</comment>
<organism evidence="18 19">
    <name type="scientific">Nothoprocta pentlandii</name>
    <dbReference type="NCBI Taxonomy" id="2585814"/>
    <lineage>
        <taxon>Eukaryota</taxon>
        <taxon>Metazoa</taxon>
        <taxon>Chordata</taxon>
        <taxon>Craniata</taxon>
        <taxon>Vertebrata</taxon>
        <taxon>Euteleostomi</taxon>
        <taxon>Archelosauria</taxon>
        <taxon>Archosauria</taxon>
        <taxon>Dinosauria</taxon>
        <taxon>Saurischia</taxon>
        <taxon>Theropoda</taxon>
        <taxon>Coelurosauria</taxon>
        <taxon>Aves</taxon>
        <taxon>Palaeognathae</taxon>
        <taxon>Tinamiformes</taxon>
        <taxon>Tinamidae</taxon>
        <taxon>Nothoprocta</taxon>
    </lineage>
</organism>
<dbReference type="GO" id="GO:0008106">
    <property type="term" value="F:alcohol dehydrogenase (NADP+) activity"/>
    <property type="evidence" value="ECO:0007669"/>
    <property type="project" value="UniProtKB-EC"/>
</dbReference>
<comment type="similarity">
    <text evidence="3">Belongs to the aldo/keto reductase family.</text>
</comment>
<dbReference type="Proteomes" id="UP000538817">
    <property type="component" value="Unassembled WGS sequence"/>
</dbReference>
<evidence type="ECO:0000256" key="4">
    <source>
        <dbReference type="ARBA" id="ARBA00022475"/>
    </source>
</evidence>
<evidence type="ECO:0000256" key="7">
    <source>
        <dbReference type="ARBA" id="ARBA00023002"/>
    </source>
</evidence>
<dbReference type="PANTHER" id="PTHR11732">
    <property type="entry name" value="ALDO/KETO REDUCTASE"/>
    <property type="match status" value="1"/>
</dbReference>
<evidence type="ECO:0000256" key="9">
    <source>
        <dbReference type="ARBA" id="ARBA00024074"/>
    </source>
</evidence>
<evidence type="ECO:0000259" key="17">
    <source>
        <dbReference type="Pfam" id="PF00248"/>
    </source>
</evidence>
<dbReference type="EC" id="1.1.1.2" evidence="9"/>
<keyword evidence="19" id="KW-1185">Reference proteome</keyword>
<comment type="caution">
    <text evidence="18">The sequence shown here is derived from an EMBL/GenBank/DDBJ whole genome shotgun (WGS) entry which is preliminary data.</text>
</comment>
<dbReference type="PROSITE" id="PS00798">
    <property type="entry name" value="ALDOKETO_REDUCTASE_1"/>
    <property type="match status" value="1"/>
</dbReference>
<evidence type="ECO:0000256" key="8">
    <source>
        <dbReference type="ARBA" id="ARBA00023136"/>
    </source>
</evidence>
<dbReference type="GO" id="GO:0005829">
    <property type="term" value="C:cytosol"/>
    <property type="evidence" value="ECO:0007669"/>
    <property type="project" value="UniProtKB-SubCell"/>
</dbReference>
<evidence type="ECO:0000256" key="13">
    <source>
        <dbReference type="ARBA" id="ARBA00048262"/>
    </source>
</evidence>
<dbReference type="PROSITE" id="PS00062">
    <property type="entry name" value="ALDOKETO_REDUCTASE_2"/>
    <property type="match status" value="1"/>
</dbReference>
<feature type="site" description="Lowers pKa of active site Tyr" evidence="16">
    <location>
        <position position="82"/>
    </location>
</feature>
<feature type="binding site" evidence="15">
    <location>
        <position position="115"/>
    </location>
    <ligand>
        <name>substrate</name>
    </ligand>
</feature>
<feature type="domain" description="NADP-dependent oxidoreductase" evidence="17">
    <location>
        <begin position="19"/>
        <end position="295"/>
    </location>
</feature>
<evidence type="ECO:0000256" key="1">
    <source>
        <dbReference type="ARBA" id="ARBA00004221"/>
    </source>
</evidence>
<protein>
    <recommendedName>
        <fullName evidence="9">alcohol dehydrogenase (NADP(+))</fullName>
        <ecNumber evidence="9">1.1.1.2</ecNumber>
    </recommendedName>
    <alternativeName>
        <fullName evidence="10">S-nitroso-CoA reductase</fullName>
    </alternativeName>
</protein>
<dbReference type="InterPro" id="IPR044481">
    <property type="entry name" value="AKR1A"/>
</dbReference>
<sequence>MSAACEFLTLHSGQKMPLIGLGTWKSDPGQVKEAVKHALSVGYRHIDCAAAYGNETEIGEAFQECIGPNKVMKREDLFVTSKLWNTKHHPEDVEPALRKTLGDLKLAYLDLYLMHWPHAFERGNNLFPKNADGTMRYDYTDYKDTWKAMEKLVEKGLVKAIGLSNFNSRQIDDVLSVATVKPAVLQVECHPYLAQNELIAHCQKRGLAVTAYSPLGSPDRMWKHPDEPVLLEEPGIKKLAEKYSKSPAQIILRWQVQRKVAAIPKSVTPARILQNLQVFDFSLTEEEMSHIGSLNKNWRYIVPMVTVRFSCVSNGFNYMYLATTCSF</sequence>
<dbReference type="InterPro" id="IPR036812">
    <property type="entry name" value="NAD(P)_OxRdtase_dom_sf"/>
</dbReference>
<evidence type="ECO:0000256" key="10">
    <source>
        <dbReference type="ARBA" id="ARBA00044808"/>
    </source>
</evidence>
<evidence type="ECO:0000256" key="3">
    <source>
        <dbReference type="ARBA" id="ARBA00007905"/>
    </source>
</evidence>
<feature type="non-terminal residue" evidence="18">
    <location>
        <position position="1"/>
    </location>
</feature>
<dbReference type="FunFam" id="3.20.20.100:FF:000006">
    <property type="entry name" value="Aldo-keto reductase family 1 member A1"/>
    <property type="match status" value="1"/>
</dbReference>
<evidence type="ECO:0000256" key="6">
    <source>
        <dbReference type="ARBA" id="ARBA00022857"/>
    </source>
</evidence>
<dbReference type="AlphaFoldDB" id="A0A7K7A1B2"/>
<comment type="catalytic activity">
    <reaction evidence="13">
        <text>a primary alcohol + NADP(+) = an aldehyde + NADPH + H(+)</text>
        <dbReference type="Rhea" id="RHEA:15937"/>
        <dbReference type="ChEBI" id="CHEBI:15378"/>
        <dbReference type="ChEBI" id="CHEBI:15734"/>
        <dbReference type="ChEBI" id="CHEBI:17478"/>
        <dbReference type="ChEBI" id="CHEBI:57783"/>
        <dbReference type="ChEBI" id="CHEBI:58349"/>
        <dbReference type="EC" id="1.1.1.2"/>
    </reaction>
</comment>
<dbReference type="PRINTS" id="PR00069">
    <property type="entry name" value="ALDKETRDTASE"/>
</dbReference>
<feature type="non-terminal residue" evidence="18">
    <location>
        <position position="327"/>
    </location>
</feature>
<keyword evidence="8" id="KW-0472">Membrane</keyword>
<dbReference type="SUPFAM" id="SSF51430">
    <property type="entry name" value="NAD(P)-linked oxidoreductase"/>
    <property type="match status" value="1"/>
</dbReference>
<keyword evidence="6" id="KW-0521">NADP</keyword>
<dbReference type="PROSITE" id="PS00063">
    <property type="entry name" value="ALDOKETO_REDUCTASE_3"/>
    <property type="match status" value="1"/>
</dbReference>
<evidence type="ECO:0000256" key="14">
    <source>
        <dbReference type="PIRSR" id="PIRSR000097-1"/>
    </source>
</evidence>
<evidence type="ECO:0000256" key="5">
    <source>
        <dbReference type="ARBA" id="ARBA00022490"/>
    </source>
</evidence>
<comment type="catalytic activity">
    <reaction evidence="12">
        <text>S-nitrosoglutathione + NADPH + H(+) = S-(hydroxysulfenamide)glutathione + NADP(+)</text>
        <dbReference type="Rhea" id="RHEA:63500"/>
        <dbReference type="ChEBI" id="CHEBI:15378"/>
        <dbReference type="ChEBI" id="CHEBI:57783"/>
        <dbReference type="ChEBI" id="CHEBI:58349"/>
        <dbReference type="ChEBI" id="CHEBI:145544"/>
        <dbReference type="ChEBI" id="CHEBI:229723"/>
    </reaction>
</comment>
<evidence type="ECO:0000256" key="2">
    <source>
        <dbReference type="ARBA" id="ARBA00004514"/>
    </source>
</evidence>
<dbReference type="PIRSF" id="PIRSF000097">
    <property type="entry name" value="AKR"/>
    <property type="match status" value="1"/>
</dbReference>
<dbReference type="InterPro" id="IPR020471">
    <property type="entry name" value="AKR"/>
</dbReference>
<dbReference type="Gene3D" id="3.20.20.100">
    <property type="entry name" value="NADP-dependent oxidoreductase domain"/>
    <property type="match status" value="1"/>
</dbReference>
<dbReference type="GO" id="GO:0046185">
    <property type="term" value="P:aldehyde catabolic process"/>
    <property type="evidence" value="ECO:0007669"/>
    <property type="project" value="InterPro"/>
</dbReference>
<reference evidence="18 19" key="1">
    <citation type="submission" date="2019-09" db="EMBL/GenBank/DDBJ databases">
        <title>Bird 10,000 Genomes (B10K) Project - Family phase.</title>
        <authorList>
            <person name="Zhang G."/>
        </authorList>
    </citation>
    <scope>NUCLEOTIDE SEQUENCE [LARGE SCALE GENOMIC DNA]</scope>
    <source>
        <strain evidence="18">B10K-MSB-04</strain>
    </source>
</reference>
<keyword evidence="7" id="KW-0560">Oxidoreductase</keyword>
<evidence type="ECO:0000256" key="15">
    <source>
        <dbReference type="PIRSR" id="PIRSR000097-2"/>
    </source>
</evidence>
<gene>
    <name evidence="18" type="primary">Akr1a1</name>
    <name evidence="18" type="ORF">NOTPEN_R04907</name>
</gene>
<dbReference type="InterPro" id="IPR018170">
    <property type="entry name" value="Aldo/ket_reductase_CS"/>
</dbReference>
<evidence type="ECO:0000313" key="18">
    <source>
        <dbReference type="EMBL" id="NWX89990.1"/>
    </source>
</evidence>
<evidence type="ECO:0000256" key="16">
    <source>
        <dbReference type="PIRSR" id="PIRSR000097-3"/>
    </source>
</evidence>
<dbReference type="GO" id="GO:0016324">
    <property type="term" value="C:apical plasma membrane"/>
    <property type="evidence" value="ECO:0007669"/>
    <property type="project" value="UniProtKB-SubCell"/>
</dbReference>
<dbReference type="CDD" id="cd19106">
    <property type="entry name" value="AKR_AKR1A1-4"/>
    <property type="match status" value="1"/>
</dbReference>
<proteinExistence type="inferred from homology"/>
<name>A0A7K7A1B2_9AVES</name>
<evidence type="ECO:0000313" key="19">
    <source>
        <dbReference type="Proteomes" id="UP000538817"/>
    </source>
</evidence>
<accession>A0A7K7A1B2</accession>
<comment type="catalytic activity">
    <reaction evidence="11">
        <text>S-nitroso-CoA + NADPH + H(+) = sulfinamide-CoA + NADP(+)</text>
        <dbReference type="Rhea" id="RHEA:78375"/>
        <dbReference type="ChEBI" id="CHEBI:15378"/>
        <dbReference type="ChEBI" id="CHEBI:57783"/>
        <dbReference type="ChEBI" id="CHEBI:58349"/>
        <dbReference type="ChEBI" id="CHEBI:145546"/>
        <dbReference type="ChEBI" id="CHEBI:145548"/>
    </reaction>
    <physiologicalReaction direction="left-to-right" evidence="11">
        <dbReference type="Rhea" id="RHEA:78376"/>
    </physiologicalReaction>
</comment>
<evidence type="ECO:0000256" key="11">
    <source>
        <dbReference type="ARBA" id="ARBA00047706"/>
    </source>
</evidence>
<dbReference type="Pfam" id="PF00248">
    <property type="entry name" value="Aldo_ket_red"/>
    <property type="match status" value="1"/>
</dbReference>
<dbReference type="InterPro" id="IPR023210">
    <property type="entry name" value="NADP_OxRdtase_dom"/>
</dbReference>
<feature type="active site" description="Proton donor" evidence="14">
    <location>
        <position position="52"/>
    </location>
</feature>